<organism evidence="1 2">
    <name type="scientific">Nocardia iowensis</name>
    <dbReference type="NCBI Taxonomy" id="204891"/>
    <lineage>
        <taxon>Bacteria</taxon>
        <taxon>Bacillati</taxon>
        <taxon>Actinomycetota</taxon>
        <taxon>Actinomycetes</taxon>
        <taxon>Mycobacteriales</taxon>
        <taxon>Nocardiaceae</taxon>
        <taxon>Nocardia</taxon>
    </lineage>
</organism>
<dbReference type="Pfam" id="PF03237">
    <property type="entry name" value="Terminase_6N"/>
    <property type="match status" value="1"/>
</dbReference>
<dbReference type="RefSeq" id="WP_218471148.1">
    <property type="nucleotide sequence ID" value="NZ_BAABJN010000006.1"/>
</dbReference>
<accession>A0ABX8RLU8</accession>
<gene>
    <name evidence="1" type="ORF">KV110_33430</name>
</gene>
<name>A0ABX8RLU8_NOCIO</name>
<protein>
    <submittedName>
        <fullName evidence="1">PBSX family phage terminase large subunit</fullName>
    </submittedName>
</protein>
<dbReference type="InterPro" id="IPR006437">
    <property type="entry name" value="Phage_terminase_lsu"/>
</dbReference>
<keyword evidence="2" id="KW-1185">Reference proteome</keyword>
<reference evidence="1 2" key="1">
    <citation type="submission" date="2021-07" db="EMBL/GenBank/DDBJ databases">
        <title>Whole Genome Sequence of Nocardia Iowensis.</title>
        <authorList>
            <person name="Lamm A."/>
            <person name="Collins-Fairclough A.M."/>
            <person name="Bunk B."/>
            <person name="Sproer C."/>
        </authorList>
    </citation>
    <scope>NUCLEOTIDE SEQUENCE [LARGE SCALE GENOMIC DNA]</scope>
    <source>
        <strain evidence="1 2">NRRL 5646</strain>
    </source>
</reference>
<dbReference type="EMBL" id="CP078145">
    <property type="protein sequence ID" value="QXN90276.1"/>
    <property type="molecule type" value="Genomic_DNA"/>
</dbReference>
<sequence>MSFLDELPISRKQAVSIVQAVARCNIWEGAIRSGKTIASILCWLIFLSDPPAGGQFVMVGRTRESLARNVIEPMRDPALFGRLAGRVSYTMGAPTATILGRRVYMLGASDAKAEMSLRGLTVAGAYVDEITVIRPDFFRQLLGRMSLDDARLFGSTNPDNPVHWLKREFLDRIGKTDADSELLLPDWRTWHFELDDNPALSEKRKLQYKREYSGLWYRRFILGHWVAADGSVFDSWAEHLVVEWAALPLMRKLIAVGIDYGTTNPTHAVLLGLGVDGVLYAVDEYRYEPSTMSQRKTDAELSTDLCAWLDQPHLPDLRQVRMRAEHIIADPSAASLRVQLRSDGIDTAAADNDVLYGLRVLAMLFARNLLRISTRCPALLLEIPGYSWSTTATEEGQDAPIKVNDHGIDALRYAVITTERLWRPLIGFDEVPDAA</sequence>
<dbReference type="NCBIfam" id="TIGR01547">
    <property type="entry name" value="phage_term_2"/>
    <property type="match status" value="1"/>
</dbReference>
<dbReference type="Proteomes" id="UP000694257">
    <property type="component" value="Chromosome"/>
</dbReference>
<evidence type="ECO:0000313" key="1">
    <source>
        <dbReference type="EMBL" id="QXN90276.1"/>
    </source>
</evidence>
<evidence type="ECO:0000313" key="2">
    <source>
        <dbReference type="Proteomes" id="UP000694257"/>
    </source>
</evidence>
<proteinExistence type="predicted"/>